<feature type="compositionally biased region" description="Basic and acidic residues" evidence="3">
    <location>
        <begin position="400"/>
        <end position="440"/>
    </location>
</feature>
<dbReference type="Pfam" id="PF09750">
    <property type="entry name" value="DRY_EERY"/>
    <property type="match status" value="1"/>
</dbReference>
<evidence type="ECO:0000313" key="5">
    <source>
        <dbReference type="EMBL" id="CAK0781024.1"/>
    </source>
</evidence>
<name>A0AAV1I744_9CHLO</name>
<dbReference type="InterPro" id="IPR019147">
    <property type="entry name" value="SWAP_N_domain"/>
</dbReference>
<dbReference type="SMART" id="SM01141">
    <property type="entry name" value="DRY_EERY"/>
    <property type="match status" value="1"/>
</dbReference>
<feature type="compositionally biased region" description="Low complexity" evidence="3">
    <location>
        <begin position="189"/>
        <end position="198"/>
    </location>
</feature>
<feature type="compositionally biased region" description="Basic and acidic residues" evidence="3">
    <location>
        <begin position="293"/>
        <end position="333"/>
    </location>
</feature>
<feature type="compositionally biased region" description="Acidic residues" evidence="3">
    <location>
        <begin position="199"/>
        <end position="211"/>
    </location>
</feature>
<feature type="compositionally biased region" description="Basic residues" evidence="3">
    <location>
        <begin position="491"/>
        <end position="502"/>
    </location>
</feature>
<organism evidence="5 6">
    <name type="scientific">Coccomyxa viridis</name>
    <dbReference type="NCBI Taxonomy" id="1274662"/>
    <lineage>
        <taxon>Eukaryota</taxon>
        <taxon>Viridiplantae</taxon>
        <taxon>Chlorophyta</taxon>
        <taxon>core chlorophytes</taxon>
        <taxon>Trebouxiophyceae</taxon>
        <taxon>Trebouxiophyceae incertae sedis</taxon>
        <taxon>Coccomyxaceae</taxon>
        <taxon>Coccomyxa</taxon>
    </lineage>
</organism>
<evidence type="ECO:0000256" key="2">
    <source>
        <dbReference type="ARBA" id="ARBA00023187"/>
    </source>
</evidence>
<feature type="domain" description="Suppressor of white apricot N-terminal" evidence="4">
    <location>
        <begin position="40"/>
        <end position="189"/>
    </location>
</feature>
<keyword evidence="1" id="KW-0507">mRNA processing</keyword>
<dbReference type="GO" id="GO:0008380">
    <property type="term" value="P:RNA splicing"/>
    <property type="evidence" value="ECO:0007669"/>
    <property type="project" value="UniProtKB-KW"/>
</dbReference>
<dbReference type="PANTHER" id="PTHR13161">
    <property type="entry name" value="SPLICING FACTOR SUPPRESSOR OF WHITE APRICOT"/>
    <property type="match status" value="1"/>
</dbReference>
<protein>
    <recommendedName>
        <fullName evidence="4">Suppressor of white apricot N-terminal domain-containing protein</fullName>
    </recommendedName>
</protein>
<dbReference type="Proteomes" id="UP001314263">
    <property type="component" value="Unassembled WGS sequence"/>
</dbReference>
<evidence type="ECO:0000256" key="1">
    <source>
        <dbReference type="ARBA" id="ARBA00022664"/>
    </source>
</evidence>
<feature type="region of interest" description="Disordered" evidence="3">
    <location>
        <begin position="156"/>
        <end position="175"/>
    </location>
</feature>
<dbReference type="PANTHER" id="PTHR13161:SF4">
    <property type="entry name" value="CLK4-ASSOCIATING SERINE_ARGININE RICH PROTEIN"/>
    <property type="match status" value="1"/>
</dbReference>
<dbReference type="InterPro" id="IPR040397">
    <property type="entry name" value="SWAP"/>
</dbReference>
<feature type="compositionally biased region" description="Low complexity" evidence="3">
    <location>
        <begin position="503"/>
        <end position="512"/>
    </location>
</feature>
<evidence type="ECO:0000313" key="6">
    <source>
        <dbReference type="Proteomes" id="UP001314263"/>
    </source>
</evidence>
<feature type="compositionally biased region" description="Basic and acidic residues" evidence="3">
    <location>
        <begin position="463"/>
        <end position="476"/>
    </location>
</feature>
<evidence type="ECO:0000259" key="4">
    <source>
        <dbReference type="SMART" id="SM01141"/>
    </source>
</evidence>
<evidence type="ECO:0000256" key="3">
    <source>
        <dbReference type="SAM" id="MobiDB-lite"/>
    </source>
</evidence>
<reference evidence="5 6" key="1">
    <citation type="submission" date="2023-10" db="EMBL/GenBank/DDBJ databases">
        <authorList>
            <person name="Maclean D."/>
            <person name="Macfadyen A."/>
        </authorList>
    </citation>
    <scope>NUCLEOTIDE SEQUENCE [LARGE SCALE GENOMIC DNA]</scope>
</reference>
<dbReference type="EMBL" id="CAUYUE010000006">
    <property type="protein sequence ID" value="CAK0781024.1"/>
    <property type="molecule type" value="Genomic_DNA"/>
</dbReference>
<sequence length="512" mass="57749">MASYYHEARAEKAKIKAIQQDNKRRAERRAELEVATNPLDALRIDGRPCKLIRNQDAYAAAEAREGMLAWNGNADNMIDRFDGRALLDFYKDPDPRKKPEKTDEELELEELVTFEGFRDLVKLLRLSISEETGIALAEDENLEMRASAKSTAIGQFNQQTAPPGPRSSTGIPAGSGQYGAVGFSYNGATAADSSGSDSENSDEDLDEPAPEDINVDSLAANLGIDAFSVLLRRAEREEAEMAEGIYKRRKRRWSRKTAAQRAKRMAGQGLGPLMNKKPDILIAPPSRALARLPRRDSPTYDSYRRDSRSRSRSESRSPEAPRQRSEYITEFKATKGRSHAHGSAGSAPHDLSAPKRGEAYRDALPQTADPAVLGDGPVSLPPQAVQMQGVRAYDSFYVSREEERRHERARERERDLRRQKEAAPKQVPVRKEKETPMERLKRLRAAQLNKTYQKEVVSTQQRKLQEERDRAARESLQRAAYRRSPSPPSPRYRRQNRSRSPNRRGSSSNDSY</sequence>
<dbReference type="GO" id="GO:0006397">
    <property type="term" value="P:mRNA processing"/>
    <property type="evidence" value="ECO:0007669"/>
    <property type="project" value="UniProtKB-KW"/>
</dbReference>
<feature type="region of interest" description="Disordered" evidence="3">
    <location>
        <begin position="400"/>
        <end position="512"/>
    </location>
</feature>
<keyword evidence="6" id="KW-1185">Reference proteome</keyword>
<feature type="compositionally biased region" description="Basic and acidic residues" evidence="3">
    <location>
        <begin position="352"/>
        <end position="361"/>
    </location>
</feature>
<feature type="compositionally biased region" description="Polar residues" evidence="3">
    <location>
        <begin position="156"/>
        <end position="170"/>
    </location>
</feature>
<proteinExistence type="predicted"/>
<feature type="region of interest" description="Disordered" evidence="3">
    <location>
        <begin position="189"/>
        <end position="211"/>
    </location>
</feature>
<keyword evidence="2" id="KW-0508">mRNA splicing</keyword>
<comment type="caution">
    <text evidence="5">The sequence shown here is derived from an EMBL/GenBank/DDBJ whole genome shotgun (WGS) entry which is preliminary data.</text>
</comment>
<accession>A0AAV1I744</accession>
<dbReference type="AlphaFoldDB" id="A0AAV1I744"/>
<feature type="region of interest" description="Disordered" evidence="3">
    <location>
        <begin position="284"/>
        <end position="361"/>
    </location>
</feature>
<feature type="compositionally biased region" description="Polar residues" evidence="3">
    <location>
        <begin position="448"/>
        <end position="462"/>
    </location>
</feature>
<gene>
    <name evidence="5" type="ORF">CVIRNUC_005260</name>
</gene>